<dbReference type="GO" id="GO:0005634">
    <property type="term" value="C:nucleus"/>
    <property type="evidence" value="ECO:0007669"/>
    <property type="project" value="UniProtKB-SubCell"/>
</dbReference>
<dbReference type="SUPFAM" id="SSF57667">
    <property type="entry name" value="beta-beta-alpha zinc fingers"/>
    <property type="match status" value="1"/>
</dbReference>
<comment type="subcellular location">
    <subcellularLocation>
        <location evidence="1">Nucleus</location>
    </subcellularLocation>
</comment>
<dbReference type="GO" id="GO:0000981">
    <property type="term" value="F:DNA-binding transcription factor activity, RNA polymerase II-specific"/>
    <property type="evidence" value="ECO:0007669"/>
    <property type="project" value="TreeGrafter"/>
</dbReference>
<dbReference type="Proteomes" id="UP001295684">
    <property type="component" value="Unassembled WGS sequence"/>
</dbReference>
<dbReference type="PANTHER" id="PTHR23235">
    <property type="entry name" value="KRUEPPEL-LIKE TRANSCRIPTION FACTOR"/>
    <property type="match status" value="1"/>
</dbReference>
<proteinExistence type="inferred from homology"/>
<evidence type="ECO:0000256" key="4">
    <source>
        <dbReference type="ARBA" id="ARBA00022737"/>
    </source>
</evidence>
<evidence type="ECO:0000256" key="11">
    <source>
        <dbReference type="PROSITE-ProRule" id="PRU00042"/>
    </source>
</evidence>
<dbReference type="EMBL" id="CAMPGE010015828">
    <property type="protein sequence ID" value="CAI2374427.1"/>
    <property type="molecule type" value="Genomic_DNA"/>
</dbReference>
<keyword evidence="8" id="KW-0238">DNA-binding</keyword>
<keyword evidence="9" id="KW-0804">Transcription</keyword>
<feature type="domain" description="C2H2-type" evidence="12">
    <location>
        <begin position="244"/>
        <end position="268"/>
    </location>
</feature>
<evidence type="ECO:0000256" key="5">
    <source>
        <dbReference type="ARBA" id="ARBA00022771"/>
    </source>
</evidence>
<keyword evidence="4" id="KW-0677">Repeat</keyword>
<name>A0AAD1XKN0_EUPCR</name>
<keyword evidence="6" id="KW-0862">Zinc</keyword>
<feature type="domain" description="C2H2-type" evidence="12">
    <location>
        <begin position="214"/>
        <end position="243"/>
    </location>
</feature>
<organism evidence="13 14">
    <name type="scientific">Euplotes crassus</name>
    <dbReference type="NCBI Taxonomy" id="5936"/>
    <lineage>
        <taxon>Eukaryota</taxon>
        <taxon>Sar</taxon>
        <taxon>Alveolata</taxon>
        <taxon>Ciliophora</taxon>
        <taxon>Intramacronucleata</taxon>
        <taxon>Spirotrichea</taxon>
        <taxon>Hypotrichia</taxon>
        <taxon>Euplotida</taxon>
        <taxon>Euplotidae</taxon>
        <taxon>Moneuplotes</taxon>
    </lineage>
</organism>
<evidence type="ECO:0000256" key="3">
    <source>
        <dbReference type="ARBA" id="ARBA00022723"/>
    </source>
</evidence>
<dbReference type="GO" id="GO:0000978">
    <property type="term" value="F:RNA polymerase II cis-regulatory region sequence-specific DNA binding"/>
    <property type="evidence" value="ECO:0007669"/>
    <property type="project" value="TreeGrafter"/>
</dbReference>
<evidence type="ECO:0000256" key="9">
    <source>
        <dbReference type="ARBA" id="ARBA00023163"/>
    </source>
</evidence>
<evidence type="ECO:0000313" key="14">
    <source>
        <dbReference type="Proteomes" id="UP001295684"/>
    </source>
</evidence>
<evidence type="ECO:0000256" key="6">
    <source>
        <dbReference type="ARBA" id="ARBA00022833"/>
    </source>
</evidence>
<dbReference type="AlphaFoldDB" id="A0AAD1XKN0"/>
<dbReference type="Gene3D" id="3.30.160.60">
    <property type="entry name" value="Classic Zinc Finger"/>
    <property type="match status" value="1"/>
</dbReference>
<evidence type="ECO:0000313" key="13">
    <source>
        <dbReference type="EMBL" id="CAI2374427.1"/>
    </source>
</evidence>
<evidence type="ECO:0000256" key="8">
    <source>
        <dbReference type="ARBA" id="ARBA00023125"/>
    </source>
</evidence>
<keyword evidence="10" id="KW-0539">Nucleus</keyword>
<protein>
    <recommendedName>
        <fullName evidence="12">C2H2-type domain-containing protein</fullName>
    </recommendedName>
</protein>
<accession>A0AAD1XKN0</accession>
<dbReference type="SMART" id="SM00355">
    <property type="entry name" value="ZnF_C2H2"/>
    <property type="match status" value="2"/>
</dbReference>
<dbReference type="PROSITE" id="PS50157">
    <property type="entry name" value="ZINC_FINGER_C2H2_2"/>
    <property type="match status" value="2"/>
</dbReference>
<dbReference type="PANTHER" id="PTHR23235:SF120">
    <property type="entry name" value="KRUPPEL-LIKE FACTOR 15"/>
    <property type="match status" value="1"/>
</dbReference>
<evidence type="ECO:0000259" key="12">
    <source>
        <dbReference type="PROSITE" id="PS50157"/>
    </source>
</evidence>
<comment type="caution">
    <text evidence="13">The sequence shown here is derived from an EMBL/GenBank/DDBJ whole genome shotgun (WGS) entry which is preliminary data.</text>
</comment>
<evidence type="ECO:0000256" key="7">
    <source>
        <dbReference type="ARBA" id="ARBA00023015"/>
    </source>
</evidence>
<keyword evidence="5 11" id="KW-0863">Zinc-finger</keyword>
<sequence length="268" mass="31050">MSVLFQQDYTALVEYCCEDLVEGEHGTSAQEPIKLPILFSNFNNVPVPTLLDPIDTGLKKDAVYNGCANRQLGKPKIEKFYRIIPDSEASNQEKSIFLAKTTVLSKSVTEIRRISLSEIDKMSNQTEREFCRTFRDKHTYRTNEDSKEMNDASKNEEILTKALKPIGTVISNKSSDLHFQMDKPLDENIEILKDYEYSISYLPSKGPRRRRRILHCKHNHCKKSFYKTWNFIDHARMHLGIKPYSCDLCDAKFTQKGNLLKHIARHDN</sequence>
<dbReference type="GO" id="GO:0008270">
    <property type="term" value="F:zinc ion binding"/>
    <property type="evidence" value="ECO:0007669"/>
    <property type="project" value="UniProtKB-KW"/>
</dbReference>
<evidence type="ECO:0000256" key="1">
    <source>
        <dbReference type="ARBA" id="ARBA00004123"/>
    </source>
</evidence>
<dbReference type="InterPro" id="IPR013087">
    <property type="entry name" value="Znf_C2H2_type"/>
</dbReference>
<evidence type="ECO:0000256" key="10">
    <source>
        <dbReference type="ARBA" id="ARBA00023242"/>
    </source>
</evidence>
<dbReference type="PROSITE" id="PS00028">
    <property type="entry name" value="ZINC_FINGER_C2H2_1"/>
    <property type="match status" value="2"/>
</dbReference>
<dbReference type="InterPro" id="IPR036236">
    <property type="entry name" value="Znf_C2H2_sf"/>
</dbReference>
<dbReference type="FunFam" id="3.30.160.60:FF:000075">
    <property type="entry name" value="Putative zinc finger protein 536"/>
    <property type="match status" value="1"/>
</dbReference>
<comment type="similarity">
    <text evidence="2">Belongs to the krueppel C2H2-type zinc-finger protein family.</text>
</comment>
<keyword evidence="7" id="KW-0805">Transcription regulation</keyword>
<gene>
    <name evidence="13" type="ORF">ECRASSUSDP1_LOCUS15779</name>
</gene>
<reference evidence="13" key="1">
    <citation type="submission" date="2023-07" db="EMBL/GenBank/DDBJ databases">
        <authorList>
            <consortium name="AG Swart"/>
            <person name="Singh M."/>
            <person name="Singh A."/>
            <person name="Seah K."/>
            <person name="Emmerich C."/>
        </authorList>
    </citation>
    <scope>NUCLEOTIDE SEQUENCE</scope>
    <source>
        <strain evidence="13">DP1</strain>
    </source>
</reference>
<keyword evidence="14" id="KW-1185">Reference proteome</keyword>
<keyword evidence="3" id="KW-0479">Metal-binding</keyword>
<evidence type="ECO:0000256" key="2">
    <source>
        <dbReference type="ARBA" id="ARBA00006991"/>
    </source>
</evidence>